<feature type="binding site" evidence="15">
    <location>
        <position position="180"/>
    </location>
    <ligand>
        <name>Fe cation</name>
        <dbReference type="ChEBI" id="CHEBI:24875"/>
    </ligand>
</feature>
<name>A0A1Y0IL48_9BACL</name>
<keyword evidence="7 15" id="KW-0479">Metal-binding</keyword>
<dbReference type="NCBIfam" id="TIGR01263">
    <property type="entry name" value="4HPPD"/>
    <property type="match status" value="1"/>
</dbReference>
<evidence type="ECO:0000256" key="11">
    <source>
        <dbReference type="ARBA" id="ARBA00023002"/>
    </source>
</evidence>
<evidence type="ECO:0000256" key="10">
    <source>
        <dbReference type="ARBA" id="ARBA00022964"/>
    </source>
</evidence>
<evidence type="ECO:0000256" key="3">
    <source>
        <dbReference type="ARBA" id="ARBA00004496"/>
    </source>
</evidence>
<keyword evidence="18" id="KW-1185">Reference proteome</keyword>
<evidence type="ECO:0000256" key="5">
    <source>
        <dbReference type="ARBA" id="ARBA00011738"/>
    </source>
</evidence>
<accession>A0A1Y0IL48</accession>
<dbReference type="SUPFAM" id="SSF54593">
    <property type="entry name" value="Glyoxalase/Bleomycin resistance protein/Dihydroxybiphenyl dioxygenase"/>
    <property type="match status" value="1"/>
</dbReference>
<dbReference type="CDD" id="cd07250">
    <property type="entry name" value="HPPD_C_like"/>
    <property type="match status" value="1"/>
</dbReference>
<dbReference type="InterPro" id="IPR041735">
    <property type="entry name" value="4OHPhenylPyrv_dOase_C"/>
</dbReference>
<evidence type="ECO:0000256" key="12">
    <source>
        <dbReference type="ARBA" id="ARBA00023004"/>
    </source>
</evidence>
<evidence type="ECO:0000256" key="4">
    <source>
        <dbReference type="ARBA" id="ARBA00005877"/>
    </source>
</evidence>
<proteinExistence type="inferred from homology"/>
<dbReference type="KEGG" id="tum:CBW65_03490"/>
<dbReference type="FunFam" id="3.10.180.10:FF:000022">
    <property type="entry name" value="4-hydroxyphenylpyruvate dioxygenase"/>
    <property type="match status" value="1"/>
</dbReference>
<dbReference type="CDD" id="cd08342">
    <property type="entry name" value="HPPD_N_like"/>
    <property type="match status" value="1"/>
</dbReference>
<evidence type="ECO:0000256" key="7">
    <source>
        <dbReference type="ARBA" id="ARBA00022723"/>
    </source>
</evidence>
<keyword evidence="14" id="KW-0472">Membrane</keyword>
<dbReference type="PIRSF" id="PIRSF009283">
    <property type="entry name" value="HPP_dOase"/>
    <property type="match status" value="1"/>
</dbReference>
<dbReference type="PROSITE" id="PS51819">
    <property type="entry name" value="VOC"/>
    <property type="match status" value="2"/>
</dbReference>
<dbReference type="InterPro" id="IPR029068">
    <property type="entry name" value="Glyas_Bleomycin-R_OHBP_Dase"/>
</dbReference>
<keyword evidence="13" id="KW-0333">Golgi apparatus</keyword>
<dbReference type="InterPro" id="IPR005956">
    <property type="entry name" value="4OHPhenylPyrv_dOase"/>
</dbReference>
<evidence type="ECO:0000256" key="9">
    <source>
        <dbReference type="ARBA" id="ARBA00022824"/>
    </source>
</evidence>
<dbReference type="GO" id="GO:0006572">
    <property type="term" value="P:L-tyrosine catabolic process"/>
    <property type="evidence" value="ECO:0007669"/>
    <property type="project" value="TreeGrafter"/>
</dbReference>
<evidence type="ECO:0000313" key="17">
    <source>
        <dbReference type="EMBL" id="ARU60225.1"/>
    </source>
</evidence>
<keyword evidence="10 17" id="KW-0223">Dioxygenase</keyword>
<comment type="cofactor">
    <cofactor evidence="15">
        <name>Fe cation</name>
        <dbReference type="ChEBI" id="CHEBI:24875"/>
    </cofactor>
    <text evidence="15">Binds 1 Fe cation per subunit.</text>
</comment>
<dbReference type="PANTHER" id="PTHR11959">
    <property type="entry name" value="4-HYDROXYPHENYLPYRUVATE DIOXYGENASE"/>
    <property type="match status" value="1"/>
</dbReference>
<keyword evidence="11" id="KW-0560">Oxidoreductase</keyword>
<feature type="domain" description="VOC" evidence="16">
    <location>
        <begin position="177"/>
        <end position="329"/>
    </location>
</feature>
<comment type="subunit">
    <text evidence="5">Homodimer.</text>
</comment>
<keyword evidence="9" id="KW-0256">Endoplasmic reticulum</keyword>
<comment type="similarity">
    <text evidence="4">Belongs to the 4HPPD family.</text>
</comment>
<dbReference type="GO" id="GO:0046872">
    <property type="term" value="F:metal ion binding"/>
    <property type="evidence" value="ECO:0007669"/>
    <property type="project" value="UniProtKB-KW"/>
</dbReference>
<evidence type="ECO:0000256" key="13">
    <source>
        <dbReference type="ARBA" id="ARBA00023034"/>
    </source>
</evidence>
<keyword evidence="17" id="KW-0670">Pyruvate</keyword>
<dbReference type="Proteomes" id="UP000195437">
    <property type="component" value="Chromosome"/>
</dbReference>
<dbReference type="PANTHER" id="PTHR11959:SF1">
    <property type="entry name" value="4-HYDROXYPHENYLPYRUVATE DIOXYGENASE"/>
    <property type="match status" value="1"/>
</dbReference>
<dbReference type="RefSeq" id="WP_087455612.1">
    <property type="nucleotide sequence ID" value="NZ_CP021434.1"/>
</dbReference>
<evidence type="ECO:0000256" key="8">
    <source>
        <dbReference type="ARBA" id="ARBA00022737"/>
    </source>
</evidence>
<organism evidence="17 18">
    <name type="scientific">Tumebacillus avium</name>
    <dbReference type="NCBI Taxonomy" id="1903704"/>
    <lineage>
        <taxon>Bacteria</taxon>
        <taxon>Bacillati</taxon>
        <taxon>Bacillota</taxon>
        <taxon>Bacilli</taxon>
        <taxon>Bacillales</taxon>
        <taxon>Alicyclobacillaceae</taxon>
        <taxon>Tumebacillus</taxon>
    </lineage>
</organism>
<dbReference type="Pfam" id="PF00903">
    <property type="entry name" value="Glyoxalase"/>
    <property type="match status" value="2"/>
</dbReference>
<dbReference type="InterPro" id="IPR004360">
    <property type="entry name" value="Glyas_Fos-R_dOase_dom"/>
</dbReference>
<comment type="subcellular location">
    <subcellularLocation>
        <location evidence="3">Cytoplasm</location>
    </subcellularLocation>
    <subcellularLocation>
        <location evidence="2">Endoplasmic reticulum membrane</location>
        <topology evidence="2">Peripheral membrane protein</topology>
    </subcellularLocation>
    <subcellularLocation>
        <location evidence="1">Golgi apparatus membrane</location>
        <topology evidence="1">Peripheral membrane protein</topology>
    </subcellularLocation>
</comment>
<evidence type="ECO:0000256" key="1">
    <source>
        <dbReference type="ARBA" id="ARBA00004395"/>
    </source>
</evidence>
<evidence type="ECO:0000256" key="14">
    <source>
        <dbReference type="ARBA" id="ARBA00023136"/>
    </source>
</evidence>
<dbReference type="AlphaFoldDB" id="A0A1Y0IL48"/>
<protein>
    <submittedName>
        <fullName evidence="17">4-hydroxyphenylpyruvate dioxygenase</fullName>
    </submittedName>
</protein>
<feature type="binding site" evidence="15">
    <location>
        <position position="261"/>
    </location>
    <ligand>
        <name>Fe cation</name>
        <dbReference type="ChEBI" id="CHEBI:24875"/>
    </ligand>
</feature>
<evidence type="ECO:0000256" key="2">
    <source>
        <dbReference type="ARBA" id="ARBA00004406"/>
    </source>
</evidence>
<keyword evidence="6" id="KW-0963">Cytoplasm</keyword>
<feature type="domain" description="VOC" evidence="16">
    <location>
        <begin position="20"/>
        <end position="150"/>
    </location>
</feature>
<evidence type="ECO:0000256" key="15">
    <source>
        <dbReference type="PIRSR" id="PIRSR009283-1"/>
    </source>
</evidence>
<dbReference type="InterPro" id="IPR037523">
    <property type="entry name" value="VOC_core"/>
</dbReference>
<evidence type="ECO:0000256" key="6">
    <source>
        <dbReference type="ARBA" id="ARBA00022490"/>
    </source>
</evidence>
<dbReference type="InterPro" id="IPR041736">
    <property type="entry name" value="4OHPhenylPyrv_dOase_N"/>
</dbReference>
<reference evidence="18" key="1">
    <citation type="submission" date="2017-05" db="EMBL/GenBank/DDBJ databases">
        <authorList>
            <person name="Sung H."/>
        </authorList>
    </citation>
    <scope>NUCLEOTIDE SEQUENCE [LARGE SCALE GENOMIC DNA]</scope>
    <source>
        <strain evidence="18">AR23208</strain>
    </source>
</reference>
<dbReference type="GO" id="GO:0003868">
    <property type="term" value="F:4-hydroxyphenylpyruvate dioxygenase activity"/>
    <property type="evidence" value="ECO:0007669"/>
    <property type="project" value="InterPro"/>
</dbReference>
<feature type="binding site" evidence="15">
    <location>
        <position position="340"/>
    </location>
    <ligand>
        <name>Fe cation</name>
        <dbReference type="ChEBI" id="CHEBI:24875"/>
    </ligand>
</feature>
<dbReference type="GO" id="GO:0042802">
    <property type="term" value="F:identical protein binding"/>
    <property type="evidence" value="ECO:0007669"/>
    <property type="project" value="UniProtKB-ARBA"/>
</dbReference>
<evidence type="ECO:0000259" key="16">
    <source>
        <dbReference type="PROSITE" id="PS51819"/>
    </source>
</evidence>
<dbReference type="Gene3D" id="3.10.180.10">
    <property type="entry name" value="2,3-Dihydroxybiphenyl 1,2-Dioxygenase, domain 1"/>
    <property type="match status" value="2"/>
</dbReference>
<dbReference type="OrthoDB" id="9780241at2"/>
<dbReference type="EMBL" id="CP021434">
    <property type="protein sequence ID" value="ARU60225.1"/>
    <property type="molecule type" value="Genomic_DNA"/>
</dbReference>
<gene>
    <name evidence="17" type="ORF">CBW65_03490</name>
</gene>
<keyword evidence="8" id="KW-0677">Repeat</keyword>
<sequence>MSIQQEQATETLQDILPVEDIDYVEVYSGNAKQSVFYYCKLFGMKVTAYKGLETGSRNLVSYVVEKGDIRFVISGSFAPDHPIAEFTKKHGDAVKDIALRVENVEETYRLAVERGGIGMIEPYVEEDEHGFVKKAMIGTFGDTVHTLIERSAYNGVFAPGFQPVESEEPEIDTAITRLDHLAINVEQMDTWTDYYEKVFGFKLIKEFRQEDVSSDSSSLMTKALRNGNHRIKFPIVEPAPGKKKSQVQEFIDYNLGAGVQHVALETDNILMAVENLQKNGIRFLYTPDAYYELLPKRVGDIDEPIDELNRLNILVDRDDEGYLLQIFSQPMQDRPTMFFEIIQRKGSNGFGNGNIRALFEAVEREQEKRGNL</sequence>
<dbReference type="GO" id="GO:0005737">
    <property type="term" value="C:cytoplasm"/>
    <property type="evidence" value="ECO:0007669"/>
    <property type="project" value="UniProtKB-SubCell"/>
</dbReference>
<evidence type="ECO:0000313" key="18">
    <source>
        <dbReference type="Proteomes" id="UP000195437"/>
    </source>
</evidence>
<keyword evidence="12 15" id="KW-0408">Iron</keyword>